<keyword evidence="3" id="KW-1185">Reference proteome</keyword>
<evidence type="ECO:0000313" key="2">
    <source>
        <dbReference type="EMBL" id="KAF5383345.1"/>
    </source>
</evidence>
<dbReference type="SUPFAM" id="SSF55729">
    <property type="entry name" value="Acyl-CoA N-acyltransferases (Nat)"/>
    <property type="match status" value="1"/>
</dbReference>
<protein>
    <recommendedName>
        <fullName evidence="1">N-acetyltransferase domain-containing protein</fullName>
    </recommendedName>
</protein>
<dbReference type="AlphaFoldDB" id="A0A8H5M6S4"/>
<dbReference type="GO" id="GO:0016747">
    <property type="term" value="F:acyltransferase activity, transferring groups other than amino-acyl groups"/>
    <property type="evidence" value="ECO:0007669"/>
    <property type="project" value="InterPro"/>
</dbReference>
<dbReference type="CDD" id="cd04301">
    <property type="entry name" value="NAT_SF"/>
    <property type="match status" value="1"/>
</dbReference>
<dbReference type="Pfam" id="PF00583">
    <property type="entry name" value="Acetyltransf_1"/>
    <property type="match status" value="1"/>
</dbReference>
<dbReference type="InterPro" id="IPR016181">
    <property type="entry name" value="Acyl_CoA_acyltransferase"/>
</dbReference>
<sequence>MPVVSVVSQAPSSQIAKIPLDIHSTLGGDLVISVYDLPSRIPSEMLQALSREAIRTNVVLPHLEKARLREDTGEIDDNQLWITCTSKDDKGYRTPELILSCTRSELGEYPIFIAPLIPASFLTEEFLVPRLRLLMIAMNEHIQTGRVYSIFAPQLVAELFAEMWFDMKGIDHYSESYYAAKLTFCTKRTFRNRQATDAGLRGRYVLRPAVMTDLEGVAQLCFQFASESEPFILDAEGALREAQMLIVNKQVWVHELQPNPSLPPSTPSSGSQIACLVAFTRNSQTCATISKVVTSPDHRGMGCAQRLMRQVCKHLLNSGKQAVALYVAHNNVPATKVYHNVGFVGLGEADNQPIEGVERWSEIGFDRNRVQLGHW</sequence>
<organism evidence="2 3">
    <name type="scientific">Collybiopsis confluens</name>
    <dbReference type="NCBI Taxonomy" id="2823264"/>
    <lineage>
        <taxon>Eukaryota</taxon>
        <taxon>Fungi</taxon>
        <taxon>Dikarya</taxon>
        <taxon>Basidiomycota</taxon>
        <taxon>Agaricomycotina</taxon>
        <taxon>Agaricomycetes</taxon>
        <taxon>Agaricomycetidae</taxon>
        <taxon>Agaricales</taxon>
        <taxon>Marasmiineae</taxon>
        <taxon>Omphalotaceae</taxon>
        <taxon>Collybiopsis</taxon>
    </lineage>
</organism>
<dbReference type="OrthoDB" id="5372118at2759"/>
<comment type="caution">
    <text evidence="2">The sequence shown here is derived from an EMBL/GenBank/DDBJ whole genome shotgun (WGS) entry which is preliminary data.</text>
</comment>
<feature type="domain" description="N-acetyltransferase" evidence="1">
    <location>
        <begin position="204"/>
        <end position="364"/>
    </location>
</feature>
<dbReference type="EMBL" id="JAACJN010000048">
    <property type="protein sequence ID" value="KAF5383345.1"/>
    <property type="molecule type" value="Genomic_DNA"/>
</dbReference>
<name>A0A8H5M6S4_9AGAR</name>
<evidence type="ECO:0000313" key="3">
    <source>
        <dbReference type="Proteomes" id="UP000518752"/>
    </source>
</evidence>
<accession>A0A8H5M6S4</accession>
<reference evidence="2 3" key="1">
    <citation type="journal article" date="2020" name="ISME J.">
        <title>Uncovering the hidden diversity of litter-decomposition mechanisms in mushroom-forming fungi.</title>
        <authorList>
            <person name="Floudas D."/>
            <person name="Bentzer J."/>
            <person name="Ahren D."/>
            <person name="Johansson T."/>
            <person name="Persson P."/>
            <person name="Tunlid A."/>
        </authorList>
    </citation>
    <scope>NUCLEOTIDE SEQUENCE [LARGE SCALE GENOMIC DNA]</scope>
    <source>
        <strain evidence="2 3">CBS 406.79</strain>
    </source>
</reference>
<dbReference type="InterPro" id="IPR000182">
    <property type="entry name" value="GNAT_dom"/>
</dbReference>
<dbReference type="PROSITE" id="PS51186">
    <property type="entry name" value="GNAT"/>
    <property type="match status" value="1"/>
</dbReference>
<evidence type="ECO:0000259" key="1">
    <source>
        <dbReference type="PROSITE" id="PS51186"/>
    </source>
</evidence>
<gene>
    <name evidence="2" type="ORF">D9757_008418</name>
</gene>
<proteinExistence type="predicted"/>
<dbReference type="Gene3D" id="3.40.630.30">
    <property type="match status" value="1"/>
</dbReference>
<dbReference type="Proteomes" id="UP000518752">
    <property type="component" value="Unassembled WGS sequence"/>
</dbReference>